<keyword evidence="5" id="KW-0418">Kinase</keyword>
<evidence type="ECO:0000256" key="6">
    <source>
        <dbReference type="ARBA" id="ARBA00022840"/>
    </source>
</evidence>
<dbReference type="WBParaSite" id="MBELARI_LOCUS10115">
    <property type="protein sequence ID" value="MBELARI_LOCUS10115"/>
    <property type="gene ID" value="MBELARI_LOCUS10115"/>
</dbReference>
<dbReference type="PRINTS" id="PR00109">
    <property type="entry name" value="TYRKINASE"/>
</dbReference>
<evidence type="ECO:0000256" key="13">
    <source>
        <dbReference type="ARBA" id="ARBA00023319"/>
    </source>
</evidence>
<evidence type="ECO:0000256" key="3">
    <source>
        <dbReference type="ARBA" id="ARBA00022692"/>
    </source>
</evidence>
<keyword evidence="8" id="KW-0472">Membrane</keyword>
<keyword evidence="2" id="KW-0808">Transferase</keyword>
<dbReference type="PANTHER" id="PTHR24416">
    <property type="entry name" value="TYROSINE-PROTEIN KINASE RECEPTOR"/>
    <property type="match status" value="1"/>
</dbReference>
<dbReference type="Gene3D" id="1.10.510.10">
    <property type="entry name" value="Transferase(Phosphotransferase) domain 1"/>
    <property type="match status" value="1"/>
</dbReference>
<proteinExistence type="predicted"/>
<dbReference type="SMART" id="SM00409">
    <property type="entry name" value="IG"/>
    <property type="match status" value="2"/>
</dbReference>
<evidence type="ECO:0000256" key="10">
    <source>
        <dbReference type="ARBA" id="ARBA00023157"/>
    </source>
</evidence>
<dbReference type="Pfam" id="PF07679">
    <property type="entry name" value="I-set"/>
    <property type="match status" value="1"/>
</dbReference>
<dbReference type="Pfam" id="PF07714">
    <property type="entry name" value="PK_Tyr_Ser-Thr"/>
    <property type="match status" value="1"/>
</dbReference>
<dbReference type="PROSITE" id="PS50835">
    <property type="entry name" value="IG_LIKE"/>
    <property type="match status" value="2"/>
</dbReference>
<evidence type="ECO:0000256" key="11">
    <source>
        <dbReference type="ARBA" id="ARBA00023170"/>
    </source>
</evidence>
<dbReference type="InterPro" id="IPR003599">
    <property type="entry name" value="Ig_sub"/>
</dbReference>
<keyword evidence="7" id="KW-1133">Transmembrane helix</keyword>
<comment type="subcellular location">
    <subcellularLocation>
        <location evidence="1">Membrane</location>
        <topology evidence="1">Single-pass membrane protein</topology>
    </subcellularLocation>
</comment>
<keyword evidence="3" id="KW-0812">Transmembrane</keyword>
<evidence type="ECO:0008006" key="18">
    <source>
        <dbReference type="Google" id="ProtNLM"/>
    </source>
</evidence>
<dbReference type="GO" id="GO:0007169">
    <property type="term" value="P:cell surface receptor protein tyrosine kinase signaling pathway"/>
    <property type="evidence" value="ECO:0007669"/>
    <property type="project" value="TreeGrafter"/>
</dbReference>
<keyword evidence="12" id="KW-0325">Glycoprotein</keyword>
<evidence type="ECO:0000259" key="15">
    <source>
        <dbReference type="PROSITE" id="PS50835"/>
    </source>
</evidence>
<sequence>MQLFLNGVEWKINEHFNPRQGYIIPNESLREHLVANKMLLRCQYEEEKVEFLVNILQQLPRSRELMPLLRKELENGTSSYSNGTTDYIHIAAHAREIHVKEGNPIELNYAVIHHNRALFDCSSTWRLKLEGDNSNFVAPIENAKSICFMDSSIGMERMLREIQIPNAQLNNSGTYTLTMDNGAFQASTSWHVLVDEPKKRVNLTVLTPHNFVFDDQKHYKGLNKEVKMVWNVTVDKDFLVICKADDFQNNIRVAESDSLKIIVAEQTVYLKTEITKSPKATKEEAGTIYPGDQIKLFCSAANDEHVTEMRWIYGNNTLLTQRKPSPPFTWSQEIMNITANQSGLYTCEVRFRASQVLNESIEIKVSEMSAPVVLDSKNAKIQAKLGDSKILECKIGGVPRPTISWWKDDSLLTDKLLMNGSLMIEKITRFLEMTTPAPLDNQNKEIQANLEDFKPYSNQLRVICSTADLLSFGVQIASGMEYLSSIPCIHRDLAARNILLTKSNICRIADFGMAKSENKNYYRRKRHDIPVPVKWMSPEAFEKGYYTEASDVWSYGILLYEIFTLGANPYSKLDSFAAVTQKVLDGERLPQPPFAPDELYTFMRKCWELDPKDRPLFADCAEQLKYHLHRASPSHVEELENKLVQESALLNSYDGWRLDVLAESQRYLPCMLPTMTKTGNK</sequence>
<dbReference type="InterPro" id="IPR007110">
    <property type="entry name" value="Ig-like_dom"/>
</dbReference>
<dbReference type="CDD" id="cd00192">
    <property type="entry name" value="PTKc"/>
    <property type="match status" value="1"/>
</dbReference>
<dbReference type="InterPro" id="IPR036179">
    <property type="entry name" value="Ig-like_dom_sf"/>
</dbReference>
<dbReference type="PROSITE" id="PS00109">
    <property type="entry name" value="PROTEIN_KINASE_TYR"/>
    <property type="match status" value="1"/>
</dbReference>
<keyword evidence="11" id="KW-0675">Receptor</keyword>
<keyword evidence="4" id="KW-0547">Nucleotide-binding</keyword>
<evidence type="ECO:0000256" key="4">
    <source>
        <dbReference type="ARBA" id="ARBA00022741"/>
    </source>
</evidence>
<accession>A0AAF3E875</accession>
<dbReference type="InterPro" id="IPR001245">
    <property type="entry name" value="Ser-Thr/Tyr_kinase_cat_dom"/>
</dbReference>
<evidence type="ECO:0000259" key="14">
    <source>
        <dbReference type="PROSITE" id="PS50011"/>
    </source>
</evidence>
<evidence type="ECO:0000313" key="16">
    <source>
        <dbReference type="Proteomes" id="UP000887575"/>
    </source>
</evidence>
<name>A0AAF3E875_9BILA</name>
<organism evidence="16 17">
    <name type="scientific">Mesorhabditis belari</name>
    <dbReference type="NCBI Taxonomy" id="2138241"/>
    <lineage>
        <taxon>Eukaryota</taxon>
        <taxon>Metazoa</taxon>
        <taxon>Ecdysozoa</taxon>
        <taxon>Nematoda</taxon>
        <taxon>Chromadorea</taxon>
        <taxon>Rhabditida</taxon>
        <taxon>Rhabditina</taxon>
        <taxon>Rhabditomorpha</taxon>
        <taxon>Rhabditoidea</taxon>
        <taxon>Rhabditidae</taxon>
        <taxon>Mesorhabditinae</taxon>
        <taxon>Mesorhabditis</taxon>
    </lineage>
</organism>
<dbReference type="SUPFAM" id="SSF56112">
    <property type="entry name" value="Protein kinase-like (PK-like)"/>
    <property type="match status" value="1"/>
</dbReference>
<dbReference type="PROSITE" id="PS50011">
    <property type="entry name" value="PROTEIN_KINASE_DOM"/>
    <property type="match status" value="1"/>
</dbReference>
<dbReference type="Pfam" id="PF13895">
    <property type="entry name" value="Ig_2"/>
    <property type="match status" value="1"/>
</dbReference>
<dbReference type="AlphaFoldDB" id="A0AAF3E875"/>
<evidence type="ECO:0000256" key="7">
    <source>
        <dbReference type="ARBA" id="ARBA00022989"/>
    </source>
</evidence>
<feature type="domain" description="Ig-like" evidence="15">
    <location>
        <begin position="278"/>
        <end position="364"/>
    </location>
</feature>
<dbReference type="PANTHER" id="PTHR24416:SF602">
    <property type="entry name" value="PROTEIN VER-1-RELATED"/>
    <property type="match status" value="1"/>
</dbReference>
<dbReference type="GO" id="GO:0043235">
    <property type="term" value="C:receptor complex"/>
    <property type="evidence" value="ECO:0007669"/>
    <property type="project" value="TreeGrafter"/>
</dbReference>
<keyword evidence="10" id="KW-1015">Disulfide bond</keyword>
<dbReference type="InterPro" id="IPR008266">
    <property type="entry name" value="Tyr_kinase_AS"/>
</dbReference>
<evidence type="ECO:0000313" key="17">
    <source>
        <dbReference type="WBParaSite" id="MBELARI_LOCUS10115"/>
    </source>
</evidence>
<dbReference type="GO" id="GO:0005524">
    <property type="term" value="F:ATP binding"/>
    <property type="evidence" value="ECO:0007669"/>
    <property type="project" value="UniProtKB-KW"/>
</dbReference>
<feature type="domain" description="Protein kinase" evidence="14">
    <location>
        <begin position="359"/>
        <end position="630"/>
    </location>
</feature>
<protein>
    <recommendedName>
        <fullName evidence="18">Receptor protein-tyrosine kinase</fullName>
    </recommendedName>
</protein>
<keyword evidence="13" id="KW-0393">Immunoglobulin domain</keyword>
<evidence type="ECO:0000256" key="8">
    <source>
        <dbReference type="ARBA" id="ARBA00023136"/>
    </source>
</evidence>
<dbReference type="InterPro" id="IPR000719">
    <property type="entry name" value="Prot_kinase_dom"/>
</dbReference>
<dbReference type="Gene3D" id="2.60.40.10">
    <property type="entry name" value="Immunoglobulins"/>
    <property type="match status" value="2"/>
</dbReference>
<dbReference type="GO" id="GO:0005886">
    <property type="term" value="C:plasma membrane"/>
    <property type="evidence" value="ECO:0007669"/>
    <property type="project" value="TreeGrafter"/>
</dbReference>
<evidence type="ECO:0000256" key="5">
    <source>
        <dbReference type="ARBA" id="ARBA00022777"/>
    </source>
</evidence>
<feature type="domain" description="Ig-like" evidence="15">
    <location>
        <begin position="371"/>
        <end position="408"/>
    </location>
</feature>
<dbReference type="Proteomes" id="UP000887575">
    <property type="component" value="Unassembled WGS sequence"/>
</dbReference>
<dbReference type="SUPFAM" id="SSF48726">
    <property type="entry name" value="Immunoglobulin"/>
    <property type="match status" value="3"/>
</dbReference>
<evidence type="ECO:0000256" key="12">
    <source>
        <dbReference type="ARBA" id="ARBA00023180"/>
    </source>
</evidence>
<keyword evidence="16" id="KW-1185">Reference proteome</keyword>
<keyword evidence="9" id="KW-0829">Tyrosine-protein kinase</keyword>
<dbReference type="SMART" id="SM00219">
    <property type="entry name" value="TyrKc"/>
    <property type="match status" value="1"/>
</dbReference>
<dbReference type="InterPro" id="IPR011009">
    <property type="entry name" value="Kinase-like_dom_sf"/>
</dbReference>
<dbReference type="InterPro" id="IPR013783">
    <property type="entry name" value="Ig-like_fold"/>
</dbReference>
<dbReference type="InterPro" id="IPR013098">
    <property type="entry name" value="Ig_I-set"/>
</dbReference>
<evidence type="ECO:0000256" key="1">
    <source>
        <dbReference type="ARBA" id="ARBA00004167"/>
    </source>
</evidence>
<dbReference type="InterPro" id="IPR050122">
    <property type="entry name" value="RTK"/>
</dbReference>
<keyword evidence="6" id="KW-0067">ATP-binding</keyword>
<evidence type="ECO:0000256" key="9">
    <source>
        <dbReference type="ARBA" id="ARBA00023137"/>
    </source>
</evidence>
<evidence type="ECO:0000256" key="2">
    <source>
        <dbReference type="ARBA" id="ARBA00022679"/>
    </source>
</evidence>
<reference evidence="17" key="1">
    <citation type="submission" date="2024-02" db="UniProtKB">
        <authorList>
            <consortium name="WormBaseParasite"/>
        </authorList>
    </citation>
    <scope>IDENTIFICATION</scope>
</reference>
<dbReference type="GO" id="GO:0004714">
    <property type="term" value="F:transmembrane receptor protein tyrosine kinase activity"/>
    <property type="evidence" value="ECO:0007669"/>
    <property type="project" value="TreeGrafter"/>
</dbReference>
<dbReference type="FunFam" id="1.10.510.10:FF:000554">
    <property type="entry name" value="Predicted protein"/>
    <property type="match status" value="1"/>
</dbReference>
<dbReference type="InterPro" id="IPR020635">
    <property type="entry name" value="Tyr_kinase_cat_dom"/>
</dbReference>